<keyword evidence="3" id="KW-1185">Reference proteome</keyword>
<name>A0A518K7I4_9BACT</name>
<evidence type="ECO:0000256" key="1">
    <source>
        <dbReference type="SAM" id="SignalP"/>
    </source>
</evidence>
<dbReference type="RefSeq" id="WP_231933216.1">
    <property type="nucleotide sequence ID" value="NZ_CP036349.1"/>
</dbReference>
<feature type="signal peptide" evidence="1">
    <location>
        <begin position="1"/>
        <end position="20"/>
    </location>
</feature>
<sequence length="183" mass="18815" precursor="true">MTKMHSTLLFGLLGTVTAVGCGTAADSGKSIPTTTRVSNAAASIDASHYKLAEEPEGAVGVIAARESAEDGAPLVLVGRIGGAANPWIDGRAAFTLLDPSMSVVANGQDSGETELCLDDCCAVDRQNCTTLVKVVDGQGKLVAVDSRELLGVKESDMVVVKGTAQKDKSGNFVMLASGVYIRN</sequence>
<dbReference type="KEGG" id="bmei:Spa11_19420"/>
<organism evidence="2 3">
    <name type="scientific">Botrimarina mediterranea</name>
    <dbReference type="NCBI Taxonomy" id="2528022"/>
    <lineage>
        <taxon>Bacteria</taxon>
        <taxon>Pseudomonadati</taxon>
        <taxon>Planctomycetota</taxon>
        <taxon>Planctomycetia</taxon>
        <taxon>Pirellulales</taxon>
        <taxon>Lacipirellulaceae</taxon>
        <taxon>Botrimarina</taxon>
    </lineage>
</organism>
<evidence type="ECO:0000313" key="3">
    <source>
        <dbReference type="Proteomes" id="UP000316426"/>
    </source>
</evidence>
<proteinExistence type="predicted"/>
<dbReference type="Proteomes" id="UP000316426">
    <property type="component" value="Chromosome"/>
</dbReference>
<dbReference type="PROSITE" id="PS51257">
    <property type="entry name" value="PROKAR_LIPOPROTEIN"/>
    <property type="match status" value="1"/>
</dbReference>
<protein>
    <submittedName>
        <fullName evidence="2">Uncharacterized protein</fullName>
    </submittedName>
</protein>
<dbReference type="EMBL" id="CP036349">
    <property type="protein sequence ID" value="QDV73743.1"/>
    <property type="molecule type" value="Genomic_DNA"/>
</dbReference>
<reference evidence="2 3" key="1">
    <citation type="submission" date="2019-02" db="EMBL/GenBank/DDBJ databases">
        <title>Deep-cultivation of Planctomycetes and their phenomic and genomic characterization uncovers novel biology.</title>
        <authorList>
            <person name="Wiegand S."/>
            <person name="Jogler M."/>
            <person name="Boedeker C."/>
            <person name="Pinto D."/>
            <person name="Vollmers J."/>
            <person name="Rivas-Marin E."/>
            <person name="Kohn T."/>
            <person name="Peeters S.H."/>
            <person name="Heuer A."/>
            <person name="Rast P."/>
            <person name="Oberbeckmann S."/>
            <person name="Bunk B."/>
            <person name="Jeske O."/>
            <person name="Meyerdierks A."/>
            <person name="Storesund J.E."/>
            <person name="Kallscheuer N."/>
            <person name="Luecker S."/>
            <person name="Lage O.M."/>
            <person name="Pohl T."/>
            <person name="Merkel B.J."/>
            <person name="Hornburger P."/>
            <person name="Mueller R.-W."/>
            <person name="Bruemmer F."/>
            <person name="Labrenz M."/>
            <person name="Spormann A.M."/>
            <person name="Op den Camp H."/>
            <person name="Overmann J."/>
            <person name="Amann R."/>
            <person name="Jetten M.S.M."/>
            <person name="Mascher T."/>
            <person name="Medema M.H."/>
            <person name="Devos D.P."/>
            <person name="Kaster A.-K."/>
            <person name="Ovreas L."/>
            <person name="Rohde M."/>
            <person name="Galperin M.Y."/>
            <person name="Jogler C."/>
        </authorList>
    </citation>
    <scope>NUCLEOTIDE SEQUENCE [LARGE SCALE GENOMIC DNA]</scope>
    <source>
        <strain evidence="2 3">Spa11</strain>
    </source>
</reference>
<accession>A0A518K7I4</accession>
<feature type="chain" id="PRO_5022004640" evidence="1">
    <location>
        <begin position="21"/>
        <end position="183"/>
    </location>
</feature>
<dbReference type="AlphaFoldDB" id="A0A518K7I4"/>
<gene>
    <name evidence="2" type="ORF">Spa11_19420</name>
</gene>
<evidence type="ECO:0000313" key="2">
    <source>
        <dbReference type="EMBL" id="QDV73743.1"/>
    </source>
</evidence>
<keyword evidence="1" id="KW-0732">Signal</keyword>